<dbReference type="InterPro" id="IPR029752">
    <property type="entry name" value="D-isomer_DH_CS1"/>
</dbReference>
<name>A0A6A8MG81_9LACO</name>
<keyword evidence="3 5" id="KW-0560">Oxidoreductase</keyword>
<dbReference type="InterPro" id="IPR029753">
    <property type="entry name" value="D-isomer_DH_CS"/>
</dbReference>
<dbReference type="RefSeq" id="WP_154549463.1">
    <property type="nucleotide sequence ID" value="NZ_VUMX01000040.1"/>
</dbReference>
<keyword evidence="2" id="KW-0028">Amino-acid biosynthesis</keyword>
<evidence type="ECO:0000259" key="7">
    <source>
        <dbReference type="Pfam" id="PF02826"/>
    </source>
</evidence>
<evidence type="ECO:0000256" key="4">
    <source>
        <dbReference type="ARBA" id="ARBA00023027"/>
    </source>
</evidence>
<evidence type="ECO:0000259" key="6">
    <source>
        <dbReference type="Pfam" id="PF00389"/>
    </source>
</evidence>
<feature type="domain" description="D-isomer specific 2-hydroxyacid dehydrogenase catalytic" evidence="6">
    <location>
        <begin position="10"/>
        <end position="316"/>
    </location>
</feature>
<keyword evidence="4" id="KW-0520">NAD</keyword>
<dbReference type="FunFam" id="3.40.50.720:FF:000203">
    <property type="entry name" value="D-3-phosphoglycerate dehydrogenase (SerA)"/>
    <property type="match status" value="1"/>
</dbReference>
<dbReference type="PANTHER" id="PTHR42789">
    <property type="entry name" value="D-ISOMER SPECIFIC 2-HYDROXYACID DEHYDROGENASE FAMILY PROTEIN (AFU_ORTHOLOGUE AFUA_6G10090)"/>
    <property type="match status" value="1"/>
</dbReference>
<comment type="caution">
    <text evidence="8">The sequence shown here is derived from an EMBL/GenBank/DDBJ whole genome shotgun (WGS) entry which is preliminary data.</text>
</comment>
<gene>
    <name evidence="8" type="ORF">FYJ62_09605</name>
</gene>
<evidence type="ECO:0000313" key="9">
    <source>
        <dbReference type="Proteomes" id="UP000438120"/>
    </source>
</evidence>
<evidence type="ECO:0000256" key="2">
    <source>
        <dbReference type="ARBA" id="ARBA00022605"/>
    </source>
</evidence>
<dbReference type="PANTHER" id="PTHR42789:SF1">
    <property type="entry name" value="D-ISOMER SPECIFIC 2-HYDROXYACID DEHYDROGENASE FAMILY PROTEIN (AFU_ORTHOLOGUE AFUA_6G10090)"/>
    <property type="match status" value="1"/>
</dbReference>
<accession>A0A6A8MG81</accession>
<evidence type="ECO:0000256" key="3">
    <source>
        <dbReference type="ARBA" id="ARBA00023002"/>
    </source>
</evidence>
<feature type="domain" description="D-isomer specific 2-hydroxyacid dehydrogenase NAD-binding" evidence="7">
    <location>
        <begin position="106"/>
        <end position="284"/>
    </location>
</feature>
<keyword evidence="9" id="KW-1185">Reference proteome</keyword>
<evidence type="ECO:0000256" key="1">
    <source>
        <dbReference type="ARBA" id="ARBA00005854"/>
    </source>
</evidence>
<dbReference type="SUPFAM" id="SSF51735">
    <property type="entry name" value="NAD(P)-binding Rossmann-fold domains"/>
    <property type="match status" value="1"/>
</dbReference>
<comment type="similarity">
    <text evidence="1 5">Belongs to the D-isomer specific 2-hydroxyacid dehydrogenase family.</text>
</comment>
<dbReference type="SUPFAM" id="SSF52283">
    <property type="entry name" value="Formate/glycerate dehydrogenase catalytic domain-like"/>
    <property type="match status" value="1"/>
</dbReference>
<dbReference type="InterPro" id="IPR006140">
    <property type="entry name" value="D-isomer_DH_NAD-bd"/>
</dbReference>
<dbReference type="GO" id="GO:0008652">
    <property type="term" value="P:amino acid biosynthetic process"/>
    <property type="evidence" value="ECO:0007669"/>
    <property type="project" value="UniProtKB-KW"/>
</dbReference>
<dbReference type="OrthoDB" id="9805416at2"/>
<evidence type="ECO:0000256" key="5">
    <source>
        <dbReference type="RuleBase" id="RU003719"/>
    </source>
</evidence>
<dbReference type="GO" id="GO:0051287">
    <property type="term" value="F:NAD binding"/>
    <property type="evidence" value="ECO:0007669"/>
    <property type="project" value="InterPro"/>
</dbReference>
<dbReference type="PROSITE" id="PS00065">
    <property type="entry name" value="D_2_HYDROXYACID_DH_1"/>
    <property type="match status" value="1"/>
</dbReference>
<organism evidence="8 9">
    <name type="scientific">Lactobacillus porci</name>
    <dbReference type="NCBI Taxonomy" id="2012477"/>
    <lineage>
        <taxon>Bacteria</taxon>
        <taxon>Bacillati</taxon>
        <taxon>Bacillota</taxon>
        <taxon>Bacilli</taxon>
        <taxon>Lactobacillales</taxon>
        <taxon>Lactobacillaceae</taxon>
        <taxon>Lactobacillus</taxon>
    </lineage>
</organism>
<protein>
    <submittedName>
        <fullName evidence="8">Dihydrofolate reductase</fullName>
    </submittedName>
</protein>
<dbReference type="Pfam" id="PF00389">
    <property type="entry name" value="2-Hacid_dh"/>
    <property type="match status" value="1"/>
</dbReference>
<dbReference type="Gene3D" id="3.40.50.720">
    <property type="entry name" value="NAD(P)-binding Rossmann-like Domain"/>
    <property type="match status" value="2"/>
</dbReference>
<dbReference type="AlphaFoldDB" id="A0A6A8MG81"/>
<dbReference type="EMBL" id="VUMX01000040">
    <property type="protein sequence ID" value="MST87854.1"/>
    <property type="molecule type" value="Genomic_DNA"/>
</dbReference>
<dbReference type="InterPro" id="IPR050857">
    <property type="entry name" value="D-2-hydroxyacid_DH"/>
</dbReference>
<reference evidence="8 9" key="1">
    <citation type="submission" date="2019-08" db="EMBL/GenBank/DDBJ databases">
        <title>In-depth cultivation of the pig gut microbiome towards novel bacterial diversity and tailored functional studies.</title>
        <authorList>
            <person name="Wylensek D."/>
            <person name="Hitch T.C.A."/>
            <person name="Clavel T."/>
        </authorList>
    </citation>
    <scope>NUCLEOTIDE SEQUENCE [LARGE SCALE GENOMIC DNA]</scope>
    <source>
        <strain evidence="8 9">Bifido-178-WT-2B</strain>
    </source>
</reference>
<evidence type="ECO:0000313" key="8">
    <source>
        <dbReference type="EMBL" id="MST87854.1"/>
    </source>
</evidence>
<proteinExistence type="inferred from homology"/>
<dbReference type="GO" id="GO:0016616">
    <property type="term" value="F:oxidoreductase activity, acting on the CH-OH group of donors, NAD or NADP as acceptor"/>
    <property type="evidence" value="ECO:0007669"/>
    <property type="project" value="InterPro"/>
</dbReference>
<dbReference type="Proteomes" id="UP000438120">
    <property type="component" value="Unassembled WGS sequence"/>
</dbReference>
<dbReference type="InterPro" id="IPR006139">
    <property type="entry name" value="D-isomer_2_OHA_DH_cat_dom"/>
</dbReference>
<sequence length="316" mass="34376">MAIPMILVAGIAEERLDELKKYCQVTVGPKHAGADWYQDHIQGYDGLLAANIKVDKALIDAGKQLKIITSCGVGFDHIDVDYAASQGIVVSNCPVSVMQPTAEMAFTMLLGLTRKIHIYDSAMRFGKFLDTSQVQNQGQSPMGKTLGIFGMGRIGQTLAGYARAFGMSVLYHNRHRLSVDKEREIGASYVSFEDLLRKSDYLSLNAPATPETYHVIDQAALALMQPTAFLINTARGSLVDEAALLAALKEGQIAGAGLDVFENEPHCNPEFRKLDNVILTPHAGSATKEARRNVLKEATNNLVSFLVEGVPVNRVN</sequence>
<dbReference type="InterPro" id="IPR036291">
    <property type="entry name" value="NAD(P)-bd_dom_sf"/>
</dbReference>
<dbReference type="PROSITE" id="PS00671">
    <property type="entry name" value="D_2_HYDROXYACID_DH_3"/>
    <property type="match status" value="1"/>
</dbReference>
<dbReference type="Pfam" id="PF02826">
    <property type="entry name" value="2-Hacid_dh_C"/>
    <property type="match status" value="1"/>
</dbReference>